<reference evidence="1 2" key="1">
    <citation type="journal article" date="2013" name="Mar. Genomics">
        <title>Expression of sulfatases in Rhodopirellula baltica and the diversity of sulfatases in the genus Rhodopirellula.</title>
        <authorList>
            <person name="Wegner C.E."/>
            <person name="Richter-Heitmann T."/>
            <person name="Klindworth A."/>
            <person name="Klockow C."/>
            <person name="Richter M."/>
            <person name="Achstetter T."/>
            <person name="Glockner F.O."/>
            <person name="Harder J."/>
        </authorList>
    </citation>
    <scope>NUCLEOTIDE SEQUENCE [LARGE SCALE GENOMIC DNA]</scope>
    <source>
        <strain evidence="1 2">SH28</strain>
    </source>
</reference>
<gene>
    <name evidence="1" type="ORF">RBSH_00989</name>
</gene>
<accession>K5CHN2</accession>
<name>K5CHN2_RHOBT</name>
<dbReference type="AlphaFoldDB" id="K5CHN2"/>
<dbReference type="Proteomes" id="UP000007993">
    <property type="component" value="Unassembled WGS sequence"/>
</dbReference>
<organism evidence="1 2">
    <name type="scientific">Rhodopirellula baltica SH28</name>
    <dbReference type="NCBI Taxonomy" id="993517"/>
    <lineage>
        <taxon>Bacteria</taxon>
        <taxon>Pseudomonadati</taxon>
        <taxon>Planctomycetota</taxon>
        <taxon>Planctomycetia</taxon>
        <taxon>Pirellulales</taxon>
        <taxon>Pirellulaceae</taxon>
        <taxon>Rhodopirellula</taxon>
    </lineage>
</organism>
<protein>
    <submittedName>
        <fullName evidence="1">Uncharacterized protein</fullName>
    </submittedName>
</protein>
<evidence type="ECO:0000313" key="2">
    <source>
        <dbReference type="Proteomes" id="UP000007993"/>
    </source>
</evidence>
<evidence type="ECO:0000313" key="1">
    <source>
        <dbReference type="EMBL" id="EKK03540.1"/>
    </source>
</evidence>
<proteinExistence type="predicted"/>
<sequence length="90" mass="9956">MFAHGLLTHVHVETRKHEQWLNRKANNETSLGRSLAAHSGRTVPEFHRSSLFTDSAETKSVTSDVGDSIYEPLAVNAFLNALDSPAKRVV</sequence>
<comment type="caution">
    <text evidence="1">The sequence shown here is derived from an EMBL/GenBank/DDBJ whole genome shotgun (WGS) entry which is preliminary data.</text>
</comment>
<dbReference type="EMBL" id="AMCW01000022">
    <property type="protein sequence ID" value="EKK03540.1"/>
    <property type="molecule type" value="Genomic_DNA"/>
</dbReference>